<dbReference type="RefSeq" id="WP_202750967.1">
    <property type="nucleotide sequence ID" value="NZ_JAESWC010000018.1"/>
</dbReference>
<dbReference type="PANTHER" id="PTHR13822">
    <property type="entry name" value="ATP SYNTHASE DELTA/EPSILON CHAIN"/>
    <property type="match status" value="1"/>
</dbReference>
<name>A0ABS1TFU6_9CLOT</name>
<feature type="domain" description="ATP synthase F1 complex delta/epsilon subunit N-terminal" evidence="12">
    <location>
        <begin position="5"/>
        <end position="84"/>
    </location>
</feature>
<evidence type="ECO:0000256" key="9">
    <source>
        <dbReference type="HAMAP-Rule" id="MF_00530"/>
    </source>
</evidence>
<evidence type="ECO:0000313" key="13">
    <source>
        <dbReference type="EMBL" id="MBL4938244.1"/>
    </source>
</evidence>
<dbReference type="HAMAP" id="MF_00530">
    <property type="entry name" value="ATP_synth_epsil_bac"/>
    <property type="match status" value="1"/>
</dbReference>
<evidence type="ECO:0000256" key="3">
    <source>
        <dbReference type="ARBA" id="ARBA00022448"/>
    </source>
</evidence>
<dbReference type="Gene3D" id="1.20.5.440">
    <property type="entry name" value="ATP synthase delta/epsilon subunit, C-terminal domain"/>
    <property type="match status" value="1"/>
</dbReference>
<dbReference type="InterPro" id="IPR020547">
    <property type="entry name" value="ATP_synth_F1_esu_C"/>
</dbReference>
<comment type="subunit">
    <text evidence="9 10">F-type ATPases have 2 components, CF(1) - the catalytic core - and CF(0) - the membrane proton channel. CF(1) has five subunits: alpha(3), beta(3), gamma(1), delta(1), epsilon(1). CF(0) has three main subunits: a, b and c.</text>
</comment>
<evidence type="ECO:0000256" key="2">
    <source>
        <dbReference type="ARBA" id="ARBA00005712"/>
    </source>
</evidence>
<dbReference type="SUPFAM" id="SSF46604">
    <property type="entry name" value="Epsilon subunit of F1F0-ATP synthase C-terminal domain"/>
    <property type="match status" value="1"/>
</dbReference>
<evidence type="ECO:0000259" key="12">
    <source>
        <dbReference type="Pfam" id="PF02823"/>
    </source>
</evidence>
<comment type="similarity">
    <text evidence="2 9 10">Belongs to the ATPase epsilon chain family.</text>
</comment>
<accession>A0ABS1TFU6</accession>
<comment type="caution">
    <text evidence="13">The sequence shown here is derived from an EMBL/GenBank/DDBJ whole genome shotgun (WGS) entry which is preliminary data.</text>
</comment>
<evidence type="ECO:0000256" key="8">
    <source>
        <dbReference type="ARBA" id="ARBA00023310"/>
    </source>
</evidence>
<dbReference type="Pfam" id="PF00401">
    <property type="entry name" value="ATP-synt_DE"/>
    <property type="match status" value="1"/>
</dbReference>
<comment type="subcellular location">
    <subcellularLocation>
        <location evidence="1 9">Cell membrane</location>
        <topology evidence="1 9">Peripheral membrane protein</topology>
    </subcellularLocation>
</comment>
<sequence length="132" mass="15184">MSESIKLSILTPERKVFNGEVKELTTENDLGRFEILPGHEYMVTTLTPTVTFFTTVDNKRLRLFTSTGMLKVNNNEVDFLCETAEWPEEIDLARAEEARKKAEHLLVGKEGAEYRKAELKLRRALARIKVKE</sequence>
<evidence type="ECO:0000256" key="5">
    <source>
        <dbReference type="ARBA" id="ARBA00023065"/>
    </source>
</evidence>
<keyword evidence="5 9" id="KW-0406">Ion transport</keyword>
<dbReference type="SUPFAM" id="SSF51344">
    <property type="entry name" value="Epsilon subunit of F1F0-ATP synthase N-terminal domain"/>
    <property type="match status" value="1"/>
</dbReference>
<dbReference type="Proteomes" id="UP000632377">
    <property type="component" value="Unassembled WGS sequence"/>
</dbReference>
<evidence type="ECO:0000256" key="4">
    <source>
        <dbReference type="ARBA" id="ARBA00022475"/>
    </source>
</evidence>
<dbReference type="Pfam" id="PF02823">
    <property type="entry name" value="ATP-synt_DE_N"/>
    <property type="match status" value="1"/>
</dbReference>
<evidence type="ECO:0000256" key="7">
    <source>
        <dbReference type="ARBA" id="ARBA00023196"/>
    </source>
</evidence>
<keyword evidence="4 9" id="KW-1003">Cell membrane</keyword>
<evidence type="ECO:0000256" key="1">
    <source>
        <dbReference type="ARBA" id="ARBA00004202"/>
    </source>
</evidence>
<reference evidence="13 14" key="1">
    <citation type="submission" date="2021-01" db="EMBL/GenBank/DDBJ databases">
        <title>Genome public.</title>
        <authorList>
            <person name="Liu C."/>
            <person name="Sun Q."/>
        </authorList>
    </citation>
    <scope>NUCLEOTIDE SEQUENCE [LARGE SCALE GENOMIC DNA]</scope>
    <source>
        <strain evidence="13 14">YIM B02515</strain>
    </source>
</reference>
<keyword evidence="7 9" id="KW-0139">CF(1)</keyword>
<keyword evidence="9" id="KW-0375">Hydrogen ion transport</keyword>
<protein>
    <recommendedName>
        <fullName evidence="9">ATP synthase epsilon chain</fullName>
    </recommendedName>
    <alternativeName>
        <fullName evidence="9">ATP synthase F1 sector epsilon subunit</fullName>
    </alternativeName>
    <alternativeName>
        <fullName evidence="9">F-ATPase epsilon subunit</fullName>
    </alternativeName>
</protein>
<keyword evidence="8 9" id="KW-0066">ATP synthesis</keyword>
<dbReference type="CDD" id="cd12152">
    <property type="entry name" value="F1-ATPase_delta"/>
    <property type="match status" value="1"/>
</dbReference>
<dbReference type="NCBIfam" id="TIGR01216">
    <property type="entry name" value="ATP_synt_epsi"/>
    <property type="match status" value="1"/>
</dbReference>
<evidence type="ECO:0000256" key="10">
    <source>
        <dbReference type="RuleBase" id="RU003656"/>
    </source>
</evidence>
<organism evidence="13 14">
    <name type="scientific">Clostridium rhizosphaerae</name>
    <dbReference type="NCBI Taxonomy" id="2803861"/>
    <lineage>
        <taxon>Bacteria</taxon>
        <taxon>Bacillati</taxon>
        <taxon>Bacillota</taxon>
        <taxon>Clostridia</taxon>
        <taxon>Eubacteriales</taxon>
        <taxon>Clostridiaceae</taxon>
        <taxon>Clostridium</taxon>
    </lineage>
</organism>
<evidence type="ECO:0000259" key="11">
    <source>
        <dbReference type="Pfam" id="PF00401"/>
    </source>
</evidence>
<dbReference type="InterPro" id="IPR036771">
    <property type="entry name" value="ATPsynth_dsu/esu_N"/>
</dbReference>
<comment type="function">
    <text evidence="9">Produces ATP from ADP in the presence of a proton gradient across the membrane.</text>
</comment>
<proteinExistence type="inferred from homology"/>
<keyword evidence="14" id="KW-1185">Reference proteome</keyword>
<dbReference type="InterPro" id="IPR001469">
    <property type="entry name" value="ATP_synth_F1_dsu/esu"/>
</dbReference>
<keyword evidence="6 9" id="KW-0472">Membrane</keyword>
<dbReference type="PANTHER" id="PTHR13822:SF10">
    <property type="entry name" value="ATP SYNTHASE EPSILON CHAIN, CHLOROPLASTIC"/>
    <property type="match status" value="1"/>
</dbReference>
<dbReference type="Gene3D" id="2.60.15.10">
    <property type="entry name" value="F0F1 ATP synthase delta/epsilon subunit, N-terminal"/>
    <property type="match status" value="1"/>
</dbReference>
<dbReference type="InterPro" id="IPR036794">
    <property type="entry name" value="ATP_F1_dsu/esu_C_sf"/>
</dbReference>
<dbReference type="EMBL" id="JAESWC010000018">
    <property type="protein sequence ID" value="MBL4938244.1"/>
    <property type="molecule type" value="Genomic_DNA"/>
</dbReference>
<evidence type="ECO:0000313" key="14">
    <source>
        <dbReference type="Proteomes" id="UP000632377"/>
    </source>
</evidence>
<evidence type="ECO:0000256" key="6">
    <source>
        <dbReference type="ARBA" id="ARBA00023136"/>
    </source>
</evidence>
<dbReference type="InterPro" id="IPR020546">
    <property type="entry name" value="ATP_synth_F1_dsu/esu_N"/>
</dbReference>
<feature type="domain" description="ATP synthase epsilon subunit C-terminal" evidence="11">
    <location>
        <begin position="88"/>
        <end position="131"/>
    </location>
</feature>
<keyword evidence="3 9" id="KW-0813">Transport</keyword>
<gene>
    <name evidence="9 13" type="primary">atpC</name>
    <name evidence="13" type="ORF">JK636_21260</name>
</gene>